<dbReference type="InterPro" id="IPR011033">
    <property type="entry name" value="PRC_barrel-like_sf"/>
</dbReference>
<dbReference type="EMBL" id="FNRQ01000003">
    <property type="protein sequence ID" value="SEA85906.1"/>
    <property type="molecule type" value="Genomic_DNA"/>
</dbReference>
<feature type="compositionally biased region" description="Low complexity" evidence="1">
    <location>
        <begin position="326"/>
        <end position="345"/>
    </location>
</feature>
<evidence type="ECO:0008006" key="4">
    <source>
        <dbReference type="Google" id="ProtNLM"/>
    </source>
</evidence>
<gene>
    <name evidence="2" type="ORF">SAMN05192564_103460</name>
</gene>
<keyword evidence="3" id="KW-1185">Reference proteome</keyword>
<dbReference type="OrthoDB" id="9085961at2"/>
<proteinExistence type="predicted"/>
<reference evidence="3" key="1">
    <citation type="submission" date="2016-10" db="EMBL/GenBank/DDBJ databases">
        <authorList>
            <person name="Varghese N."/>
            <person name="Submissions S."/>
        </authorList>
    </citation>
    <scope>NUCLEOTIDE SEQUENCE [LARGE SCALE GENOMIC DNA]</scope>
    <source>
        <strain evidence="3">LMG 24000</strain>
    </source>
</reference>
<dbReference type="PANTHER" id="PTHR23330:SF9">
    <property type="entry name" value="PROLINE-RICH PROTEIN 11"/>
    <property type="match status" value="1"/>
</dbReference>
<feature type="compositionally biased region" description="Pro residues" evidence="1">
    <location>
        <begin position="304"/>
        <end position="325"/>
    </location>
</feature>
<organism evidence="2 3">
    <name type="scientific">Paraburkholderia sartisoli</name>
    <dbReference type="NCBI Taxonomy" id="83784"/>
    <lineage>
        <taxon>Bacteria</taxon>
        <taxon>Pseudomonadati</taxon>
        <taxon>Pseudomonadota</taxon>
        <taxon>Betaproteobacteria</taxon>
        <taxon>Burkholderiales</taxon>
        <taxon>Burkholderiaceae</taxon>
        <taxon>Paraburkholderia</taxon>
    </lineage>
</organism>
<dbReference type="PANTHER" id="PTHR23330">
    <property type="entry name" value="P300 TRANSCRIPTIONAL COFACTOR JMY-RELATED"/>
    <property type="match status" value="1"/>
</dbReference>
<name>A0A1H4ELW0_9BURK</name>
<dbReference type="SUPFAM" id="SSF50346">
    <property type="entry name" value="PRC-barrel domain"/>
    <property type="match status" value="2"/>
</dbReference>
<dbReference type="STRING" id="83784.SAMN05192564_103460"/>
<evidence type="ECO:0000256" key="1">
    <source>
        <dbReference type="SAM" id="MobiDB-lite"/>
    </source>
</evidence>
<protein>
    <recommendedName>
        <fullName evidence="4">PRC-barrel domain-containing protein</fullName>
    </recommendedName>
</protein>
<feature type="region of interest" description="Disordered" evidence="1">
    <location>
        <begin position="50"/>
        <end position="73"/>
    </location>
</feature>
<dbReference type="Gene3D" id="2.30.30.240">
    <property type="entry name" value="PRC-barrel domain"/>
    <property type="match status" value="2"/>
</dbReference>
<dbReference type="PROSITE" id="PS51257">
    <property type="entry name" value="PROKAR_LIPOPROTEIN"/>
    <property type="match status" value="1"/>
</dbReference>
<evidence type="ECO:0000313" key="2">
    <source>
        <dbReference type="EMBL" id="SEA85906.1"/>
    </source>
</evidence>
<dbReference type="Proteomes" id="UP000198638">
    <property type="component" value="Unassembled WGS sequence"/>
</dbReference>
<feature type="region of interest" description="Disordered" evidence="1">
    <location>
        <begin position="291"/>
        <end position="345"/>
    </location>
</feature>
<dbReference type="RefSeq" id="WP_090533730.1">
    <property type="nucleotide sequence ID" value="NZ_FNRQ01000003.1"/>
</dbReference>
<dbReference type="AlphaFoldDB" id="A0A1H4ELW0"/>
<accession>A0A1H4ELW0</accession>
<sequence>MSGGFPRPALRLAILIVLAAWFLSGCSTLQLQSPAPIRDAEAIPVVPEPPPLVFEDTEPEQTDTTGHPIPRKPKHLVVKPHKVEEVPPPAPASAPPAPPPPIITTRTIERNSAHGLVDSEVQRPDGKVVGRAVDLITDASGTPREMVVNLLGFLGVGDRKANFPWSAFRFAPAAKGAPITINMPQGKLPFSIRPKLAGPLAGTSPPPVSPGQLPLLDTNVERANGGKVGRIIDVLVDGAAQPQAVVLDVSGIISPDRRTIAANWSALHFVTKNKELTPLIDLSEAQIKASPSYTTDGPIRAVSPAPPPAPAASPAPSPAPAPPPARAGAGASSSTATASSVKPAR</sequence>
<evidence type="ECO:0000313" key="3">
    <source>
        <dbReference type="Proteomes" id="UP000198638"/>
    </source>
</evidence>